<dbReference type="EMBL" id="UESZ01000001">
    <property type="protein sequence ID" value="SSA33080.1"/>
    <property type="molecule type" value="Genomic_DNA"/>
</dbReference>
<reference evidence="2" key="1">
    <citation type="submission" date="2016-10" db="EMBL/GenBank/DDBJ databases">
        <authorList>
            <person name="Varghese N."/>
            <person name="Submissions S."/>
        </authorList>
    </citation>
    <scope>NUCLEOTIDE SEQUENCE [LARGE SCALE GENOMIC DNA]</scope>
    <source>
        <strain evidence="2">DSM 22951</strain>
    </source>
</reference>
<evidence type="ECO:0000313" key="1">
    <source>
        <dbReference type="EMBL" id="SSA33080.1"/>
    </source>
</evidence>
<gene>
    <name evidence="1" type="ORF">SAMN04489750_0351</name>
</gene>
<dbReference type="AlphaFoldDB" id="A0A2Y8ZL65"/>
<dbReference type="RefSeq" id="WP_109683823.1">
    <property type="nucleotide sequence ID" value="NZ_QGDN01000001.1"/>
</dbReference>
<proteinExistence type="predicted"/>
<evidence type="ECO:0008006" key="3">
    <source>
        <dbReference type="Google" id="ProtNLM"/>
    </source>
</evidence>
<evidence type="ECO:0000313" key="2">
    <source>
        <dbReference type="Proteomes" id="UP000250028"/>
    </source>
</evidence>
<protein>
    <recommendedName>
        <fullName evidence="3">DUF1877 domain-containing protein</fullName>
    </recommendedName>
</protein>
<keyword evidence="2" id="KW-1185">Reference proteome</keyword>
<accession>A0A2Y8ZL65</accession>
<name>A0A2Y8ZL65_9MICO</name>
<organism evidence="1 2">
    <name type="scientific">Branchiibius hedensis</name>
    <dbReference type="NCBI Taxonomy" id="672460"/>
    <lineage>
        <taxon>Bacteria</taxon>
        <taxon>Bacillati</taxon>
        <taxon>Actinomycetota</taxon>
        <taxon>Actinomycetes</taxon>
        <taxon>Micrococcales</taxon>
        <taxon>Dermacoccaceae</taxon>
        <taxon>Branchiibius</taxon>
    </lineage>
</organism>
<sequence>MGIRYSAAAFDADLSDVARTTPFRIVRNDPFDALIGIGCPPHCQHIPADEDDPWYDGWTQTCRGELDLERAWIDLQRLTRPAEGHVARPAYRMFEGSVGYDRNHGDVPWVRAILPDEVPAIRDDLRMLISGFTKALRTGCEDDLPPATGCFDYDLSLLEKAESFTTCVVADRRGMVYVIA</sequence>
<dbReference type="OrthoDB" id="3731972at2"/>
<dbReference type="Proteomes" id="UP000250028">
    <property type="component" value="Unassembled WGS sequence"/>
</dbReference>